<dbReference type="RefSeq" id="WP_300950946.1">
    <property type="nucleotide sequence ID" value="NZ_JAUHJQ010000001.1"/>
</dbReference>
<reference evidence="2" key="1">
    <citation type="submission" date="2023-06" db="EMBL/GenBank/DDBJ databases">
        <title>Draft genome sequence of Nocardioides sp. SOB77.</title>
        <authorList>
            <person name="Zhang G."/>
        </authorList>
    </citation>
    <scope>NUCLEOTIDE SEQUENCE</scope>
    <source>
        <strain evidence="2">SOB77</strain>
    </source>
</reference>
<dbReference type="Proteomes" id="UP001168620">
    <property type="component" value="Unassembled WGS sequence"/>
</dbReference>
<evidence type="ECO:0000313" key="2">
    <source>
        <dbReference type="EMBL" id="MDN4172035.1"/>
    </source>
</evidence>
<gene>
    <name evidence="2" type="ORF">QWY28_03680</name>
</gene>
<sequence>MKGAARRVTLEVVGWLLVVAGVAALILPGPGLLMLFGGLAVLSQQYEWAERRLEPVKYRALKGAAESVETTLRIVLSTSGAVLLLAAGVLWCWKPDVPGWWPFAESWWLPGGIATGITQIVSALVALALLVYSYRRFHGKPDAVAALERDIDRADRADRSAG</sequence>
<comment type="caution">
    <text evidence="2">The sequence shown here is derived from an EMBL/GenBank/DDBJ whole genome shotgun (WGS) entry which is preliminary data.</text>
</comment>
<keyword evidence="1" id="KW-0472">Membrane</keyword>
<feature type="transmembrane region" description="Helical" evidence="1">
    <location>
        <begin position="12"/>
        <end position="42"/>
    </location>
</feature>
<accession>A0ABT8FC81</accession>
<keyword evidence="1" id="KW-1133">Transmembrane helix</keyword>
<evidence type="ECO:0000256" key="1">
    <source>
        <dbReference type="SAM" id="Phobius"/>
    </source>
</evidence>
<keyword evidence="3" id="KW-1185">Reference proteome</keyword>
<name>A0ABT8FC81_9ACTN</name>
<feature type="transmembrane region" description="Helical" evidence="1">
    <location>
        <begin position="113"/>
        <end position="132"/>
    </location>
</feature>
<organism evidence="2 3">
    <name type="scientific">Nocardioides oceani</name>
    <dbReference type="NCBI Taxonomy" id="3058369"/>
    <lineage>
        <taxon>Bacteria</taxon>
        <taxon>Bacillati</taxon>
        <taxon>Actinomycetota</taxon>
        <taxon>Actinomycetes</taxon>
        <taxon>Propionibacteriales</taxon>
        <taxon>Nocardioidaceae</taxon>
        <taxon>Nocardioides</taxon>
    </lineage>
</organism>
<protein>
    <submittedName>
        <fullName evidence="2">PGPGW domain-containing protein</fullName>
    </submittedName>
</protein>
<keyword evidence="1" id="KW-0812">Transmembrane</keyword>
<dbReference type="InterPro" id="IPR019099">
    <property type="entry name" value="Uncharacterised_PGPGW_TM"/>
</dbReference>
<dbReference type="Pfam" id="PF09656">
    <property type="entry name" value="PGPGW"/>
    <property type="match status" value="1"/>
</dbReference>
<evidence type="ECO:0000313" key="3">
    <source>
        <dbReference type="Proteomes" id="UP001168620"/>
    </source>
</evidence>
<feature type="transmembrane region" description="Helical" evidence="1">
    <location>
        <begin position="72"/>
        <end position="93"/>
    </location>
</feature>
<dbReference type="EMBL" id="JAUHJQ010000001">
    <property type="protein sequence ID" value="MDN4172035.1"/>
    <property type="molecule type" value="Genomic_DNA"/>
</dbReference>
<proteinExistence type="predicted"/>